<gene>
    <name evidence="1" type="ORF">CVT26_011360</name>
</gene>
<dbReference type="Proteomes" id="UP000284706">
    <property type="component" value="Unassembled WGS sequence"/>
</dbReference>
<name>A0A409X0Q4_9AGAR</name>
<dbReference type="AlphaFoldDB" id="A0A409X0Q4"/>
<sequence length="61" mass="6943">MAISSEFNCDSSTWHGSVPQLQVAAPPRLIIIFRHKTTFNDLQRSESNHDKSITPSFHLTF</sequence>
<evidence type="ECO:0000313" key="2">
    <source>
        <dbReference type="Proteomes" id="UP000284706"/>
    </source>
</evidence>
<dbReference type="InParanoid" id="A0A409X0Q4"/>
<proteinExistence type="predicted"/>
<evidence type="ECO:0000313" key="1">
    <source>
        <dbReference type="EMBL" id="PPQ84337.1"/>
    </source>
</evidence>
<accession>A0A409X0Q4</accession>
<keyword evidence="2" id="KW-1185">Reference proteome</keyword>
<protein>
    <submittedName>
        <fullName evidence="1">Uncharacterized protein</fullName>
    </submittedName>
</protein>
<dbReference type="EMBL" id="NHYE01004488">
    <property type="protein sequence ID" value="PPQ84337.1"/>
    <property type="molecule type" value="Genomic_DNA"/>
</dbReference>
<comment type="caution">
    <text evidence="1">The sequence shown here is derived from an EMBL/GenBank/DDBJ whole genome shotgun (WGS) entry which is preliminary data.</text>
</comment>
<organism evidence="1 2">
    <name type="scientific">Gymnopilus dilepis</name>
    <dbReference type="NCBI Taxonomy" id="231916"/>
    <lineage>
        <taxon>Eukaryota</taxon>
        <taxon>Fungi</taxon>
        <taxon>Dikarya</taxon>
        <taxon>Basidiomycota</taxon>
        <taxon>Agaricomycotina</taxon>
        <taxon>Agaricomycetes</taxon>
        <taxon>Agaricomycetidae</taxon>
        <taxon>Agaricales</taxon>
        <taxon>Agaricineae</taxon>
        <taxon>Hymenogastraceae</taxon>
        <taxon>Gymnopilus</taxon>
    </lineage>
</organism>
<reference evidence="1 2" key="1">
    <citation type="journal article" date="2018" name="Evol. Lett.">
        <title>Horizontal gene cluster transfer increased hallucinogenic mushroom diversity.</title>
        <authorList>
            <person name="Reynolds H.T."/>
            <person name="Vijayakumar V."/>
            <person name="Gluck-Thaler E."/>
            <person name="Korotkin H.B."/>
            <person name="Matheny P.B."/>
            <person name="Slot J.C."/>
        </authorList>
    </citation>
    <scope>NUCLEOTIDE SEQUENCE [LARGE SCALE GENOMIC DNA]</scope>
    <source>
        <strain evidence="1 2">SRW20</strain>
    </source>
</reference>